<dbReference type="Proteomes" id="UP000307874">
    <property type="component" value="Unassembled WGS sequence"/>
</dbReference>
<proteinExistence type="predicted"/>
<name>A0A5C4JR43_9HYPH</name>
<dbReference type="InterPro" id="IPR008929">
    <property type="entry name" value="Chondroitin_lyas"/>
</dbReference>
<dbReference type="Pfam" id="PF07940">
    <property type="entry name" value="Hepar_II_III_C"/>
    <property type="match status" value="1"/>
</dbReference>
<keyword evidence="4" id="KW-0456">Lyase</keyword>
<evidence type="ECO:0000259" key="5">
    <source>
        <dbReference type="Pfam" id="PF07940"/>
    </source>
</evidence>
<evidence type="ECO:0000256" key="3">
    <source>
        <dbReference type="ARBA" id="ARBA00022764"/>
    </source>
</evidence>
<comment type="subcellular location">
    <subcellularLocation>
        <location evidence="1">Periplasm</location>
    </subcellularLocation>
</comment>
<gene>
    <name evidence="6" type="ORF">FF124_13410</name>
</gene>
<dbReference type="PANTHER" id="PTHR39210">
    <property type="entry name" value="HEPARIN-SULFATE LYASE"/>
    <property type="match status" value="1"/>
</dbReference>
<evidence type="ECO:0000256" key="2">
    <source>
        <dbReference type="ARBA" id="ARBA00022729"/>
    </source>
</evidence>
<dbReference type="PANTHER" id="PTHR39210:SF1">
    <property type="entry name" value="HEPARIN-SULFATE LYASE"/>
    <property type="match status" value="1"/>
</dbReference>
<dbReference type="OrthoDB" id="9763014at2"/>
<evidence type="ECO:0000313" key="7">
    <source>
        <dbReference type="Proteomes" id="UP000307874"/>
    </source>
</evidence>
<feature type="domain" description="Heparinase II/III-like C-terminal" evidence="5">
    <location>
        <begin position="349"/>
        <end position="484"/>
    </location>
</feature>
<dbReference type="SUPFAM" id="SSF48230">
    <property type="entry name" value="Chondroitin AC/alginate lyase"/>
    <property type="match status" value="1"/>
</dbReference>
<keyword evidence="2" id="KW-0732">Signal</keyword>
<comment type="caution">
    <text evidence="6">The sequence shown here is derived from an EMBL/GenBank/DDBJ whole genome shotgun (WGS) entry which is preliminary data.</text>
</comment>
<dbReference type="Gene3D" id="1.50.10.100">
    <property type="entry name" value="Chondroitin AC/alginate lyase"/>
    <property type="match status" value="1"/>
</dbReference>
<accession>A0A5C4JR43</accession>
<dbReference type="InterPro" id="IPR012480">
    <property type="entry name" value="Hepar_II_III_C"/>
</dbReference>
<dbReference type="GO" id="GO:0016829">
    <property type="term" value="F:lyase activity"/>
    <property type="evidence" value="ECO:0007669"/>
    <property type="project" value="UniProtKB-KW"/>
</dbReference>
<keyword evidence="3" id="KW-0574">Periplasm</keyword>
<dbReference type="AlphaFoldDB" id="A0A5C4JR43"/>
<organism evidence="6 7">
    <name type="scientific">Martelella lutilitoris</name>
    <dbReference type="NCBI Taxonomy" id="2583532"/>
    <lineage>
        <taxon>Bacteria</taxon>
        <taxon>Pseudomonadati</taxon>
        <taxon>Pseudomonadota</taxon>
        <taxon>Alphaproteobacteria</taxon>
        <taxon>Hyphomicrobiales</taxon>
        <taxon>Aurantimonadaceae</taxon>
        <taxon>Martelella</taxon>
    </lineage>
</organism>
<evidence type="ECO:0000256" key="1">
    <source>
        <dbReference type="ARBA" id="ARBA00004418"/>
    </source>
</evidence>
<reference evidence="6 7" key="1">
    <citation type="submission" date="2019-06" db="EMBL/GenBank/DDBJ databases">
        <title>Martelella lutilitoris sp. nov., isolated from a tidal mudflat.</title>
        <authorList>
            <person name="Kim Y.-J."/>
        </authorList>
    </citation>
    <scope>NUCLEOTIDE SEQUENCE [LARGE SCALE GENOMIC DNA]</scope>
    <source>
        <strain evidence="6 7">GH2-6</strain>
    </source>
</reference>
<dbReference type="Gene3D" id="2.70.98.70">
    <property type="match status" value="1"/>
</dbReference>
<dbReference type="EMBL" id="VCLB01000007">
    <property type="protein sequence ID" value="TNB47169.1"/>
    <property type="molecule type" value="Genomic_DNA"/>
</dbReference>
<dbReference type="RefSeq" id="WP_138749002.1">
    <property type="nucleotide sequence ID" value="NZ_VCLB01000007.1"/>
</dbReference>
<evidence type="ECO:0000256" key="4">
    <source>
        <dbReference type="ARBA" id="ARBA00023239"/>
    </source>
</evidence>
<keyword evidence="7" id="KW-1185">Reference proteome</keyword>
<evidence type="ECO:0000313" key="6">
    <source>
        <dbReference type="EMBL" id="TNB47169.1"/>
    </source>
</evidence>
<dbReference type="GO" id="GO:0042597">
    <property type="term" value="C:periplasmic space"/>
    <property type="evidence" value="ECO:0007669"/>
    <property type="project" value="UniProtKB-SubCell"/>
</dbReference>
<protein>
    <recommendedName>
        <fullName evidence="5">Heparinase II/III-like C-terminal domain-containing protein</fullName>
    </recommendedName>
</protein>
<sequence>MISLSTFQAVSRLSPRMVGYHLKRLARNKLAPRRPEHYARRIDRRAAGVPPLAPGSLSEQSPAASMAQAVAAFYREEYRNHIDDAARGRFSFFGQDVDFGGPATIDWHHTVAAENDFHLWRMKLAHMGFICPMLIDGETLHHEAVAEMLAGYRAQARFDRPGCFSSYWFPYSVSHRILALLSGYLIARRQDALPAALCGDIEQFLRWNVAFVEENIEHELKNNHVERNLAALCFYYTHAADVPFGLKRRLDRDVAGIIRACILPDGLLAERSAMYQGLSVMALQVFSQTPFLSEKTRGLAAERLERAKRAWSFMTHPDGEIALFNDSWFGEVPPAHSVIEPARFDARELLPQAGYARLADGGIFALLDAGPIGPRWNPGHGHADFLSAEIDVAGLRFVTDPGTYQYSTGPRRMYERSAQSHNGPSCKGLEPVSYYGCFRVGRLAEARLVEAEATDGRAVAGELQLPDGLKLRRELQLIPNGLAAADRWQGVCTDPRVRLTIPHEWEVSGRGQREVVFLREDVRVRLEVLRGRIADLSTGQWAFRYLKSSDAHILVLEPEETPGGADLSWRITHQINVAASTESASVPAS</sequence>